<sequence>MKTSCSFIFVAILVSVAMAEDTCRYRQSMEELFCSSKLPEPKDIEDLNSLQIRYLHKIDIDYHDREEPIALSISRTVKWPESITKPLKFIKISKVKINSCEADFFEKLASIGIESIIFDKVNAVGTCKLTKDLFSNVKSLRKVEIDGELSIQPDAFDEIDELEELKIHNDPGFSYLDAAFVEKIFANDKKTKFKQIETQNTSFKGFKDWTRILDWKQQAYLGERISINDAKFACDVRIKPVVDRLKSIGDNNFVHAVFK</sequence>
<organism evidence="2 3">
    <name type="scientific">Cichlidogyrus casuarinus</name>
    <dbReference type="NCBI Taxonomy" id="1844966"/>
    <lineage>
        <taxon>Eukaryota</taxon>
        <taxon>Metazoa</taxon>
        <taxon>Spiralia</taxon>
        <taxon>Lophotrochozoa</taxon>
        <taxon>Platyhelminthes</taxon>
        <taxon>Monogenea</taxon>
        <taxon>Monopisthocotylea</taxon>
        <taxon>Dactylogyridea</taxon>
        <taxon>Ancyrocephalidae</taxon>
        <taxon>Cichlidogyrus</taxon>
    </lineage>
</organism>
<keyword evidence="1" id="KW-0732">Signal</keyword>
<dbReference type="Proteomes" id="UP001626550">
    <property type="component" value="Unassembled WGS sequence"/>
</dbReference>
<evidence type="ECO:0008006" key="4">
    <source>
        <dbReference type="Google" id="ProtNLM"/>
    </source>
</evidence>
<evidence type="ECO:0000313" key="2">
    <source>
        <dbReference type="EMBL" id="KAL3312493.1"/>
    </source>
</evidence>
<name>A0ABD2PZH2_9PLAT</name>
<accession>A0ABD2PZH2</accession>
<dbReference type="AlphaFoldDB" id="A0ABD2PZH2"/>
<protein>
    <recommendedName>
        <fullName evidence="4">Receptor L-domain domain-containing protein</fullName>
    </recommendedName>
</protein>
<comment type="caution">
    <text evidence="2">The sequence shown here is derived from an EMBL/GenBank/DDBJ whole genome shotgun (WGS) entry which is preliminary data.</text>
</comment>
<evidence type="ECO:0000256" key="1">
    <source>
        <dbReference type="SAM" id="SignalP"/>
    </source>
</evidence>
<feature type="signal peptide" evidence="1">
    <location>
        <begin position="1"/>
        <end position="19"/>
    </location>
</feature>
<reference evidence="2 3" key="1">
    <citation type="submission" date="2024-11" db="EMBL/GenBank/DDBJ databases">
        <title>Adaptive evolution of stress response genes in parasites aligns with host niche diversity.</title>
        <authorList>
            <person name="Hahn C."/>
            <person name="Resl P."/>
        </authorList>
    </citation>
    <scope>NUCLEOTIDE SEQUENCE [LARGE SCALE GENOMIC DNA]</scope>
    <source>
        <strain evidence="2">EGGRZ-B1_66</strain>
        <tissue evidence="2">Body</tissue>
    </source>
</reference>
<dbReference type="EMBL" id="JBJKFK010001677">
    <property type="protein sequence ID" value="KAL3312493.1"/>
    <property type="molecule type" value="Genomic_DNA"/>
</dbReference>
<evidence type="ECO:0000313" key="3">
    <source>
        <dbReference type="Proteomes" id="UP001626550"/>
    </source>
</evidence>
<gene>
    <name evidence="2" type="ORF">Ciccas_008914</name>
</gene>
<feature type="chain" id="PRO_5044845697" description="Receptor L-domain domain-containing protein" evidence="1">
    <location>
        <begin position="20"/>
        <end position="259"/>
    </location>
</feature>
<keyword evidence="3" id="KW-1185">Reference proteome</keyword>
<proteinExistence type="predicted"/>